<keyword evidence="3" id="KW-1185">Reference proteome</keyword>
<evidence type="ECO:0000313" key="2">
    <source>
        <dbReference type="EMBL" id="MCH81187.1"/>
    </source>
</evidence>
<feature type="compositionally biased region" description="Polar residues" evidence="1">
    <location>
        <begin position="173"/>
        <end position="183"/>
    </location>
</feature>
<proteinExistence type="predicted"/>
<comment type="caution">
    <text evidence="2">The sequence shown here is derived from an EMBL/GenBank/DDBJ whole genome shotgun (WGS) entry which is preliminary data.</text>
</comment>
<accession>A0A392M1H0</accession>
<dbReference type="EMBL" id="LXQA010001988">
    <property type="protein sequence ID" value="MCH81187.1"/>
    <property type="molecule type" value="Genomic_DNA"/>
</dbReference>
<feature type="region of interest" description="Disordered" evidence="1">
    <location>
        <begin position="149"/>
        <end position="187"/>
    </location>
</feature>
<protein>
    <submittedName>
        <fullName evidence="2">Gag-pol polyprotein</fullName>
    </submittedName>
</protein>
<evidence type="ECO:0000256" key="1">
    <source>
        <dbReference type="SAM" id="MobiDB-lite"/>
    </source>
</evidence>
<name>A0A392M1H0_9FABA</name>
<dbReference type="AlphaFoldDB" id="A0A392M1H0"/>
<sequence>MTGDKKYLKEVRSYSEGCVTFGDGVKGRIKGIGRLASPDSRCLDDLLLVEGLAANFISISQLCEQSLNVQFNNSECTIVKGQEVLMRGTKSKDKCYLWTPQNKSQSIACLSAKEGDTKMSHKMVQHLCTTTEVESIQTDIEKGTLALANMSQESPKRKNVENKNEAERHAEDTSSQNPMVSKSSVDHQEIIVNRVPVNMVLPSE</sequence>
<reference evidence="2 3" key="1">
    <citation type="journal article" date="2018" name="Front. Plant Sci.">
        <title>Red Clover (Trifolium pratense) and Zigzag Clover (T. medium) - A Picture of Genomic Similarities and Differences.</title>
        <authorList>
            <person name="Dluhosova J."/>
            <person name="Istvanek J."/>
            <person name="Nedelnik J."/>
            <person name="Repkova J."/>
        </authorList>
    </citation>
    <scope>NUCLEOTIDE SEQUENCE [LARGE SCALE GENOMIC DNA]</scope>
    <source>
        <strain evidence="3">cv. 10/8</strain>
        <tissue evidence="2">Leaf</tissue>
    </source>
</reference>
<gene>
    <name evidence="2" type="ORF">A2U01_0001971</name>
</gene>
<evidence type="ECO:0000313" key="3">
    <source>
        <dbReference type="Proteomes" id="UP000265520"/>
    </source>
</evidence>
<feature type="compositionally biased region" description="Basic and acidic residues" evidence="1">
    <location>
        <begin position="154"/>
        <end position="172"/>
    </location>
</feature>
<feature type="non-terminal residue" evidence="2">
    <location>
        <position position="204"/>
    </location>
</feature>
<organism evidence="2 3">
    <name type="scientific">Trifolium medium</name>
    <dbReference type="NCBI Taxonomy" id="97028"/>
    <lineage>
        <taxon>Eukaryota</taxon>
        <taxon>Viridiplantae</taxon>
        <taxon>Streptophyta</taxon>
        <taxon>Embryophyta</taxon>
        <taxon>Tracheophyta</taxon>
        <taxon>Spermatophyta</taxon>
        <taxon>Magnoliopsida</taxon>
        <taxon>eudicotyledons</taxon>
        <taxon>Gunneridae</taxon>
        <taxon>Pentapetalae</taxon>
        <taxon>rosids</taxon>
        <taxon>fabids</taxon>
        <taxon>Fabales</taxon>
        <taxon>Fabaceae</taxon>
        <taxon>Papilionoideae</taxon>
        <taxon>50 kb inversion clade</taxon>
        <taxon>NPAAA clade</taxon>
        <taxon>Hologalegina</taxon>
        <taxon>IRL clade</taxon>
        <taxon>Trifolieae</taxon>
        <taxon>Trifolium</taxon>
    </lineage>
</organism>
<dbReference type="Proteomes" id="UP000265520">
    <property type="component" value="Unassembled WGS sequence"/>
</dbReference>